<keyword evidence="2" id="KW-1185">Reference proteome</keyword>
<protein>
    <submittedName>
        <fullName evidence="1">Uncharacterized protein</fullName>
    </submittedName>
</protein>
<organism evidence="1 2">
    <name type="scientific">Zizania palustris</name>
    <name type="common">Northern wild rice</name>
    <dbReference type="NCBI Taxonomy" id="103762"/>
    <lineage>
        <taxon>Eukaryota</taxon>
        <taxon>Viridiplantae</taxon>
        <taxon>Streptophyta</taxon>
        <taxon>Embryophyta</taxon>
        <taxon>Tracheophyta</taxon>
        <taxon>Spermatophyta</taxon>
        <taxon>Magnoliopsida</taxon>
        <taxon>Liliopsida</taxon>
        <taxon>Poales</taxon>
        <taxon>Poaceae</taxon>
        <taxon>BOP clade</taxon>
        <taxon>Oryzoideae</taxon>
        <taxon>Oryzeae</taxon>
        <taxon>Zizaniinae</taxon>
        <taxon>Zizania</taxon>
    </lineage>
</organism>
<accession>A0A8J5RX42</accession>
<evidence type="ECO:0000313" key="1">
    <source>
        <dbReference type="EMBL" id="KAG8058452.1"/>
    </source>
</evidence>
<reference evidence="1" key="1">
    <citation type="journal article" date="2021" name="bioRxiv">
        <title>Whole Genome Assembly and Annotation of Northern Wild Rice, Zizania palustris L., Supports a Whole Genome Duplication in the Zizania Genus.</title>
        <authorList>
            <person name="Haas M."/>
            <person name="Kono T."/>
            <person name="Macchietto M."/>
            <person name="Millas R."/>
            <person name="McGilp L."/>
            <person name="Shao M."/>
            <person name="Duquette J."/>
            <person name="Hirsch C.N."/>
            <person name="Kimball J."/>
        </authorList>
    </citation>
    <scope>NUCLEOTIDE SEQUENCE</scope>
    <source>
        <tissue evidence="1">Fresh leaf tissue</tissue>
    </source>
</reference>
<dbReference type="EMBL" id="JAAALK010000287">
    <property type="protein sequence ID" value="KAG8058452.1"/>
    <property type="molecule type" value="Genomic_DNA"/>
</dbReference>
<dbReference type="Proteomes" id="UP000729402">
    <property type="component" value="Unassembled WGS sequence"/>
</dbReference>
<sequence>MLIWHSPPLSSSLISATTGSIKTALAFANPPLAEADAERLTLSPPPFHPTTPRIFFPRRRALPPSAGMESGLVASHRLRLPSVAARAPAQLLRRSRVAVSAAATALRLPRHLPTPTPLRLPRHLPTPNALRLPAALPLRPCPPAPPRRVVRVRAGAGGGGVR</sequence>
<evidence type="ECO:0000313" key="2">
    <source>
        <dbReference type="Proteomes" id="UP000729402"/>
    </source>
</evidence>
<gene>
    <name evidence="1" type="ORF">GUJ93_ZPchr0002g25276</name>
</gene>
<dbReference type="AlphaFoldDB" id="A0A8J5RX42"/>
<name>A0A8J5RX42_ZIZPA</name>
<reference evidence="1" key="2">
    <citation type="submission" date="2021-02" db="EMBL/GenBank/DDBJ databases">
        <authorList>
            <person name="Kimball J.A."/>
            <person name="Haas M.W."/>
            <person name="Macchietto M."/>
            <person name="Kono T."/>
            <person name="Duquette J."/>
            <person name="Shao M."/>
        </authorList>
    </citation>
    <scope>NUCLEOTIDE SEQUENCE</scope>
    <source>
        <tissue evidence="1">Fresh leaf tissue</tissue>
    </source>
</reference>
<proteinExistence type="predicted"/>
<comment type="caution">
    <text evidence="1">The sequence shown here is derived from an EMBL/GenBank/DDBJ whole genome shotgun (WGS) entry which is preliminary data.</text>
</comment>